<evidence type="ECO:0000313" key="2">
    <source>
        <dbReference type="EMBL" id="AUB81356.1"/>
    </source>
</evidence>
<dbReference type="RefSeq" id="WP_100919129.1">
    <property type="nucleotide sequence ID" value="NZ_CP020370.1"/>
</dbReference>
<accession>A0A2K8U703</accession>
<dbReference type="Gene3D" id="1.25.40.10">
    <property type="entry name" value="Tetratricopeptide repeat domain"/>
    <property type="match status" value="1"/>
</dbReference>
<evidence type="ECO:0000256" key="1">
    <source>
        <dbReference type="SAM" id="MobiDB-lite"/>
    </source>
</evidence>
<reference evidence="2 3" key="1">
    <citation type="submission" date="2017-03" db="EMBL/GenBank/DDBJ databases">
        <title>Complete genome sequence of Candidatus 'Thiodictyon syntrophicum' sp. nov. strain Cad16T, a photolithoautotroph purple sulfur bacterium isolated from an alpine meromictic lake.</title>
        <authorList>
            <person name="Luedin S.M."/>
            <person name="Pothier J.F."/>
            <person name="Danza F."/>
            <person name="Storelli N."/>
            <person name="Wittwer M."/>
            <person name="Tonolla M."/>
        </authorList>
    </citation>
    <scope>NUCLEOTIDE SEQUENCE [LARGE SCALE GENOMIC DNA]</scope>
    <source>
        <strain evidence="2 3">Cad16T</strain>
    </source>
</reference>
<protein>
    <recommendedName>
        <fullName evidence="4">MalT-like TPR region domain-containing protein</fullName>
    </recommendedName>
</protein>
<dbReference type="OrthoDB" id="1426235at2"/>
<dbReference type="InterPro" id="IPR011990">
    <property type="entry name" value="TPR-like_helical_dom_sf"/>
</dbReference>
<dbReference type="SUPFAM" id="SSF48452">
    <property type="entry name" value="TPR-like"/>
    <property type="match status" value="1"/>
</dbReference>
<feature type="region of interest" description="Disordered" evidence="1">
    <location>
        <begin position="473"/>
        <end position="546"/>
    </location>
</feature>
<organism evidence="2 3">
    <name type="scientific">Candidatus Thiodictyon syntrophicum</name>
    <dbReference type="NCBI Taxonomy" id="1166950"/>
    <lineage>
        <taxon>Bacteria</taxon>
        <taxon>Pseudomonadati</taxon>
        <taxon>Pseudomonadota</taxon>
        <taxon>Gammaproteobacteria</taxon>
        <taxon>Chromatiales</taxon>
        <taxon>Chromatiaceae</taxon>
        <taxon>Thiodictyon</taxon>
    </lineage>
</organism>
<dbReference type="EMBL" id="CP020370">
    <property type="protein sequence ID" value="AUB81356.1"/>
    <property type="molecule type" value="Genomic_DNA"/>
</dbReference>
<proteinExistence type="predicted"/>
<dbReference type="KEGG" id="tsy:THSYN_10600"/>
<dbReference type="Proteomes" id="UP000232638">
    <property type="component" value="Chromosome"/>
</dbReference>
<name>A0A2K8U703_9GAMM</name>
<evidence type="ECO:0000313" key="3">
    <source>
        <dbReference type="Proteomes" id="UP000232638"/>
    </source>
</evidence>
<gene>
    <name evidence="2" type="ORF">THSYN_10600</name>
</gene>
<sequence>MGWFDSELAHGGQTLDRELVQCLGLFDRPAPWGALLALKSAEPPIPGLTEALRDADDRAIAESLARLRQWGLVDCDPAAAEPDLDAHPLVRERFGARLEVERPDAWRAAHRCLFDWFRLVPGEEWPDGLDGLEPLYRAVGHGCRAGLYEAALRLFRDRIRRVKQHYSLFQLGAISADLSALAGFFPAGWSEPPVTGDLPEPAATWLIANVAFCLMSLGRLEESLGPRQTERDHWRESGDWDKFCGSSSNLIDLQTPLGRWVEAEQTARESIEASCRIADAFEAKGSRLVALGYLGRVLQGQGRFAESASAFAESDALEAELSPSHPTLVGLWGFDFAQLLLEQAKDRRDRRAVVNRTRTSLAYDEPTGHLLSLALDHCMIGQAIAAAGGPESHTQVGAALDRAIATMRRANRVDRMPLLHIIRGQNDRDQHRLGQAQSDLDAALSIARRGNMQTYLADCALLEGHLHLDRLTRPTPAPATAAPISERAAADSPAGGSGLPDICVPAPSEHPWHRVPASCRNDDQLDRSGLPGPDCAPTDPPAADPIPDAARAWAQAHEIIRRTGYGRRETELYLLEARLRHHQGRPDQTREALARARSRIEAIGQWGLWPRLTQVAAELGVQVPERPPE</sequence>
<dbReference type="AlphaFoldDB" id="A0A2K8U703"/>
<evidence type="ECO:0008006" key="4">
    <source>
        <dbReference type="Google" id="ProtNLM"/>
    </source>
</evidence>
<keyword evidence="3" id="KW-1185">Reference proteome</keyword>